<dbReference type="GO" id="GO:0016887">
    <property type="term" value="F:ATP hydrolysis activity"/>
    <property type="evidence" value="ECO:0007669"/>
    <property type="project" value="InterPro"/>
</dbReference>
<feature type="compositionally biased region" description="Basic and acidic residues" evidence="10">
    <location>
        <begin position="1"/>
        <end position="12"/>
    </location>
</feature>
<feature type="transmembrane region" description="Helical" evidence="11">
    <location>
        <begin position="525"/>
        <end position="549"/>
    </location>
</feature>
<keyword evidence="6" id="KW-0547">Nucleotide-binding</keyword>
<keyword evidence="3" id="KW-0813">Transport</keyword>
<dbReference type="PROSITE" id="PS50893">
    <property type="entry name" value="ABC_TRANSPORTER_2"/>
    <property type="match status" value="2"/>
</dbReference>
<evidence type="ECO:0000259" key="12">
    <source>
        <dbReference type="PROSITE" id="PS50893"/>
    </source>
</evidence>
<dbReference type="FunFam" id="3.40.50.300:FF:000054">
    <property type="entry name" value="ABC multidrug transporter atrF"/>
    <property type="match status" value="1"/>
</dbReference>
<dbReference type="STRING" id="602072.A0A1R3RAF6"/>
<feature type="transmembrane region" description="Helical" evidence="11">
    <location>
        <begin position="482"/>
        <end position="505"/>
    </location>
</feature>
<reference evidence="14" key="1">
    <citation type="journal article" date="2017" name="Genome Biol.">
        <title>Comparative genomics reveals high biological diversity and specific adaptations in the industrially and medically important fungal genus Aspergillus.</title>
        <authorList>
            <person name="de Vries R.P."/>
            <person name="Riley R."/>
            <person name="Wiebenga A."/>
            <person name="Aguilar-Osorio G."/>
            <person name="Amillis S."/>
            <person name="Uchima C.A."/>
            <person name="Anderluh G."/>
            <person name="Asadollahi M."/>
            <person name="Askin M."/>
            <person name="Barry K."/>
            <person name="Battaglia E."/>
            <person name="Bayram O."/>
            <person name="Benocci T."/>
            <person name="Braus-Stromeyer S.A."/>
            <person name="Caldana C."/>
            <person name="Canovas D."/>
            <person name="Cerqueira G.C."/>
            <person name="Chen F."/>
            <person name="Chen W."/>
            <person name="Choi C."/>
            <person name="Clum A."/>
            <person name="Dos Santos R.A."/>
            <person name="Damasio A.R."/>
            <person name="Diallinas G."/>
            <person name="Emri T."/>
            <person name="Fekete E."/>
            <person name="Flipphi M."/>
            <person name="Freyberg S."/>
            <person name="Gallo A."/>
            <person name="Gournas C."/>
            <person name="Habgood R."/>
            <person name="Hainaut M."/>
            <person name="Harispe M.L."/>
            <person name="Henrissat B."/>
            <person name="Hilden K.S."/>
            <person name="Hope R."/>
            <person name="Hossain A."/>
            <person name="Karabika E."/>
            <person name="Karaffa L."/>
            <person name="Karanyi Z."/>
            <person name="Krasevec N."/>
            <person name="Kuo A."/>
            <person name="Kusch H."/>
            <person name="LaButti K."/>
            <person name="Lagendijk E.L."/>
            <person name="Lapidus A."/>
            <person name="Levasseur A."/>
            <person name="Lindquist E."/>
            <person name="Lipzen A."/>
            <person name="Logrieco A.F."/>
            <person name="MacCabe A."/>
            <person name="Maekelae M.R."/>
            <person name="Malavazi I."/>
            <person name="Melin P."/>
            <person name="Meyer V."/>
            <person name="Mielnichuk N."/>
            <person name="Miskei M."/>
            <person name="Molnar A.P."/>
            <person name="Mule G."/>
            <person name="Ngan C.Y."/>
            <person name="Orejas M."/>
            <person name="Orosz E."/>
            <person name="Ouedraogo J.P."/>
            <person name="Overkamp K.M."/>
            <person name="Park H.-S."/>
            <person name="Perrone G."/>
            <person name="Piumi F."/>
            <person name="Punt P.J."/>
            <person name="Ram A.F."/>
            <person name="Ramon A."/>
            <person name="Rauscher S."/>
            <person name="Record E."/>
            <person name="Riano-Pachon D.M."/>
            <person name="Robert V."/>
            <person name="Roehrig J."/>
            <person name="Ruller R."/>
            <person name="Salamov A."/>
            <person name="Salih N.S."/>
            <person name="Samson R.A."/>
            <person name="Sandor E."/>
            <person name="Sanguinetti M."/>
            <person name="Schuetze T."/>
            <person name="Sepcic K."/>
            <person name="Shelest E."/>
            <person name="Sherlock G."/>
            <person name="Sophianopoulou V."/>
            <person name="Squina F.M."/>
            <person name="Sun H."/>
            <person name="Susca A."/>
            <person name="Todd R.B."/>
            <person name="Tsang A."/>
            <person name="Unkles S.E."/>
            <person name="van de Wiele N."/>
            <person name="van Rossen-Uffink D."/>
            <person name="Oliveira J.V."/>
            <person name="Vesth T.C."/>
            <person name="Visser J."/>
            <person name="Yu J.-H."/>
            <person name="Zhou M."/>
            <person name="Andersen M.R."/>
            <person name="Archer D.B."/>
            <person name="Baker S.E."/>
            <person name="Benoit I."/>
            <person name="Brakhage A.A."/>
            <person name="Braus G.H."/>
            <person name="Fischer R."/>
            <person name="Frisvad J.C."/>
            <person name="Goldman G.H."/>
            <person name="Houbraken J."/>
            <person name="Oakley B."/>
            <person name="Pocsi I."/>
            <person name="Scazzocchio C."/>
            <person name="Seiboth B."/>
            <person name="vanKuyk P.A."/>
            <person name="Wortman J."/>
            <person name="Dyer P.S."/>
            <person name="Grigoriev I.V."/>
        </authorList>
    </citation>
    <scope>NUCLEOTIDE SEQUENCE [LARGE SCALE GENOMIC DNA]</scope>
    <source>
        <strain evidence="14">ITEM 5010</strain>
    </source>
</reference>
<dbReference type="EMBL" id="KV907511">
    <property type="protein sequence ID" value="OOF91466.1"/>
    <property type="molecule type" value="Genomic_DNA"/>
</dbReference>
<dbReference type="InterPro" id="IPR003439">
    <property type="entry name" value="ABC_transporter-like_ATP-bd"/>
</dbReference>
<keyword evidence="5 11" id="KW-0812">Transmembrane</keyword>
<feature type="transmembrane region" description="Helical" evidence="11">
    <location>
        <begin position="1144"/>
        <end position="1162"/>
    </location>
</feature>
<dbReference type="InterPro" id="IPR034001">
    <property type="entry name" value="ABCG_PDR_1"/>
</dbReference>
<dbReference type="InterPro" id="IPR034003">
    <property type="entry name" value="ABCG_PDR_2"/>
</dbReference>
<dbReference type="GO" id="GO:0005524">
    <property type="term" value="F:ATP binding"/>
    <property type="evidence" value="ECO:0007669"/>
    <property type="project" value="UniProtKB-KW"/>
</dbReference>
<dbReference type="GO" id="GO:0005886">
    <property type="term" value="C:plasma membrane"/>
    <property type="evidence" value="ECO:0007669"/>
    <property type="project" value="UniProtKB-SubCell"/>
</dbReference>
<dbReference type="Pfam" id="PF00005">
    <property type="entry name" value="ABC_tran"/>
    <property type="match status" value="2"/>
</dbReference>
<feature type="transmembrane region" description="Helical" evidence="11">
    <location>
        <begin position="561"/>
        <end position="581"/>
    </location>
</feature>
<evidence type="ECO:0000256" key="5">
    <source>
        <dbReference type="ARBA" id="ARBA00022692"/>
    </source>
</evidence>
<evidence type="ECO:0000313" key="14">
    <source>
        <dbReference type="Proteomes" id="UP000188318"/>
    </source>
</evidence>
<dbReference type="PANTHER" id="PTHR19241">
    <property type="entry name" value="ATP-BINDING CASSETTE TRANSPORTER"/>
    <property type="match status" value="1"/>
</dbReference>
<dbReference type="InterPro" id="IPR013525">
    <property type="entry name" value="ABC2_TM"/>
</dbReference>
<gene>
    <name evidence="13" type="ORF">ASPCADRAFT_57585</name>
</gene>
<evidence type="ECO:0000256" key="4">
    <source>
        <dbReference type="ARBA" id="ARBA00022475"/>
    </source>
</evidence>
<dbReference type="InterPro" id="IPR043926">
    <property type="entry name" value="ABCG_dom"/>
</dbReference>
<accession>A0A1R3RAF6</accession>
<evidence type="ECO:0000256" key="11">
    <source>
        <dbReference type="SAM" id="Phobius"/>
    </source>
</evidence>
<evidence type="ECO:0000256" key="1">
    <source>
        <dbReference type="ARBA" id="ARBA00004651"/>
    </source>
</evidence>
<evidence type="ECO:0000256" key="2">
    <source>
        <dbReference type="ARBA" id="ARBA00006012"/>
    </source>
</evidence>
<evidence type="ECO:0000256" key="6">
    <source>
        <dbReference type="ARBA" id="ARBA00022741"/>
    </source>
</evidence>
<protein>
    <recommendedName>
        <fullName evidence="12">ABC transporter domain-containing protein</fullName>
    </recommendedName>
</protein>
<proteinExistence type="inferred from homology"/>
<dbReference type="InterPro" id="IPR003593">
    <property type="entry name" value="AAA+_ATPase"/>
</dbReference>
<feature type="transmembrane region" description="Helical" evidence="11">
    <location>
        <begin position="1225"/>
        <end position="1248"/>
    </location>
</feature>
<evidence type="ECO:0000256" key="7">
    <source>
        <dbReference type="ARBA" id="ARBA00022840"/>
    </source>
</evidence>
<feature type="transmembrane region" description="Helical" evidence="11">
    <location>
        <begin position="1196"/>
        <end position="1218"/>
    </location>
</feature>
<dbReference type="Gene3D" id="3.40.50.300">
    <property type="entry name" value="P-loop containing nucleotide triphosphate hydrolases"/>
    <property type="match status" value="2"/>
</dbReference>
<dbReference type="InterPro" id="IPR029481">
    <property type="entry name" value="ABC_trans_N"/>
</dbReference>
<sequence length="1409" mass="157148">MWSQDEREELRRIASRHSTTTRGNDPSVLDPTSSQFDLSTWMLHQVHQFEGDHTARRTGIALKNVTVQGSGSEIQIQHTVSSSHLSPITEGAFRRGNQHAKTILDDFHGYVNQGEMLLVLGRPGAGCSTLLKTIAGETYGLDLSEDSVISYDGIPQSMMKKNFKGEILYNQEVEKHFPHLTVGETLNFAAAARTPRSIPEGMSRKEYITHIRDVVMAVFGLSHTVNTKVGSDFVRGVSGGERKRVSIAEMALAGSPLCCWDNATRGLDSASSLDFVKALQTSSKVFGTTHVATLYQPSQAVYDLFDKVAVLYQGHEIFFGSTSEARQYFQDMGWQCPARQTTADFLTSVTNPTERQASEGCEEKVPRTPEEFNTYWRNSAHYKRLMQGISGYEAAHPADSKSVDAFKESHVNRQAQYARSSSSYLIDVPTQIKICVTRFYQRVWNDIPSTLTLMIGQIVFSIIIGSLYYGSAFGTQDFTLKMSALFFAILLNSLLTVSEINNLYAQRPIVEKQASFAFYHPFAEALAGVVADIPIKVGSSLVFNIVFYFMCGLRYEAGPFFIFYLFVTMALLCMSQVFRSLAAATKAIPQALAAAGVILLATVIYTGYLLPEPSMHPWFRWISYINPLRYAFEALAVNEFHGRDFPCSNVVPAYPGFTTGSSTYFICAAKGAMAGELYVNGDNYLSVSYGYEYSHLWRNFGILSAFTIAFLALYLVLSETNSRSSSTAESLVFRHGHTPIALQKSTNDPKAAKISSFQDQETPETVLPPHQDTFMWRNICYDIEIKKEKRRLLDEVSGWVQPGTLTALMGVSGAGKTTLLNVLAQRISVGVITGDMLVNGAPLGAGFQRSTGYVQQQDLHLHTATVRESLRFSALLRQPQTVPVEEKYDFVEKVIRMLSMEDFAEAVVGFPGQGLNVEQRKLLTIGVELAAKPALLLFLDEPTSGLDSQSSWSIIALLRRLASSGQAILCTIHQPSAMLFQQFDRLLFLAKGGRTVYFGDIGPESRTVLEYFERQGARKCDDSENPAEYILEIAGAGVNGKAEQDWPTVWKQSPEAAEVIQTLERKSPALHDSIPAPDPDTKGNSFAMPFWDQFTAVLQRTFQQYWRSPEYIYGKLALGVLSALFVGFSFYLPGTSQQGLQSSIFSVFMMTAIFTALVQQIMPQFIFQRDLYEVREQPSKIYHWATFLGANILAEIPYQTFVSIIVYASFIYPVYGILSSQRQGILLLLIIQFFLYGSTFAHAIVAILPDAETAGLIATMLFNLTLVFNGVLVPRIALPGFWDFMYRVSPMTYLVNAIIASGVSGRDVNCSENELSVFTVPNEYGTCGTYMATYLNAAGSSAGRLLNPESTDQCRYCTLASADQYLESMDIFYDQRWRNFGLLWVYVLFNVGFTFGVYYFGRVRVWKRR</sequence>
<dbReference type="SMART" id="SM00382">
    <property type="entry name" value="AAA"/>
    <property type="match status" value="2"/>
</dbReference>
<dbReference type="VEuPathDB" id="FungiDB:ASPCADRAFT_57585"/>
<feature type="transmembrane region" description="Helical" evidence="11">
    <location>
        <begin position="696"/>
        <end position="717"/>
    </location>
</feature>
<feature type="transmembrane region" description="Helical" evidence="11">
    <location>
        <begin position="1111"/>
        <end position="1132"/>
    </location>
</feature>
<keyword evidence="7" id="KW-0067">ATP-binding</keyword>
<feature type="transmembrane region" description="Helical" evidence="11">
    <location>
        <begin position="587"/>
        <end position="610"/>
    </location>
</feature>
<evidence type="ECO:0000256" key="10">
    <source>
        <dbReference type="SAM" id="MobiDB-lite"/>
    </source>
</evidence>
<evidence type="ECO:0000256" key="8">
    <source>
        <dbReference type="ARBA" id="ARBA00022989"/>
    </source>
</evidence>
<keyword evidence="8 11" id="KW-1133">Transmembrane helix</keyword>
<dbReference type="OrthoDB" id="245989at2759"/>
<keyword evidence="4" id="KW-1003">Cell membrane</keyword>
<keyword evidence="14" id="KW-1185">Reference proteome</keyword>
<keyword evidence="9 11" id="KW-0472">Membrane</keyword>
<feature type="domain" description="ABC transporter" evidence="12">
    <location>
        <begin position="74"/>
        <end position="338"/>
    </location>
</feature>
<dbReference type="CDD" id="cd03232">
    <property type="entry name" value="ABCG_PDR_domain2"/>
    <property type="match status" value="1"/>
</dbReference>
<evidence type="ECO:0000313" key="13">
    <source>
        <dbReference type="EMBL" id="OOF91466.1"/>
    </source>
</evidence>
<feature type="transmembrane region" description="Helical" evidence="11">
    <location>
        <begin position="451"/>
        <end position="470"/>
    </location>
</feature>
<feature type="transmembrane region" description="Helical" evidence="11">
    <location>
        <begin position="1254"/>
        <end position="1272"/>
    </location>
</feature>
<dbReference type="CDD" id="cd03233">
    <property type="entry name" value="ABCG_PDR_domain1"/>
    <property type="match status" value="1"/>
</dbReference>
<feature type="region of interest" description="Disordered" evidence="10">
    <location>
        <begin position="1"/>
        <end position="31"/>
    </location>
</feature>
<dbReference type="Pfam" id="PF01061">
    <property type="entry name" value="ABC2_membrane"/>
    <property type="match status" value="2"/>
</dbReference>
<evidence type="ECO:0000256" key="3">
    <source>
        <dbReference type="ARBA" id="ARBA00022448"/>
    </source>
</evidence>
<dbReference type="SUPFAM" id="SSF52540">
    <property type="entry name" value="P-loop containing nucleoside triphosphate hydrolases"/>
    <property type="match status" value="2"/>
</dbReference>
<dbReference type="OMA" id="AFICYMI"/>
<dbReference type="PROSITE" id="PS00211">
    <property type="entry name" value="ABC_TRANSPORTER_1"/>
    <property type="match status" value="1"/>
</dbReference>
<dbReference type="InterPro" id="IPR017871">
    <property type="entry name" value="ABC_transporter-like_CS"/>
</dbReference>
<dbReference type="Pfam" id="PF19055">
    <property type="entry name" value="ABC2_membrane_7"/>
    <property type="match status" value="1"/>
</dbReference>
<dbReference type="InterPro" id="IPR027417">
    <property type="entry name" value="P-loop_NTPase"/>
</dbReference>
<comment type="subcellular location">
    <subcellularLocation>
        <location evidence="1">Cell membrane</location>
        <topology evidence="1">Multi-pass membrane protein</topology>
    </subcellularLocation>
</comment>
<organism evidence="13 14">
    <name type="scientific">Aspergillus carbonarius (strain ITEM 5010)</name>
    <dbReference type="NCBI Taxonomy" id="602072"/>
    <lineage>
        <taxon>Eukaryota</taxon>
        <taxon>Fungi</taxon>
        <taxon>Dikarya</taxon>
        <taxon>Ascomycota</taxon>
        <taxon>Pezizomycotina</taxon>
        <taxon>Eurotiomycetes</taxon>
        <taxon>Eurotiomycetidae</taxon>
        <taxon>Eurotiales</taxon>
        <taxon>Aspergillaceae</taxon>
        <taxon>Aspergillus</taxon>
        <taxon>Aspergillus subgen. Circumdati</taxon>
    </lineage>
</organism>
<feature type="transmembrane region" description="Helical" evidence="11">
    <location>
        <begin position="1383"/>
        <end position="1401"/>
    </location>
</feature>
<dbReference type="Pfam" id="PF06422">
    <property type="entry name" value="PDR_CDR"/>
    <property type="match status" value="1"/>
</dbReference>
<dbReference type="Proteomes" id="UP000188318">
    <property type="component" value="Unassembled WGS sequence"/>
</dbReference>
<comment type="similarity">
    <text evidence="2">Belongs to the ABC transporter superfamily. ABCG family. PDR (TC 3.A.1.205) subfamily.</text>
</comment>
<dbReference type="Pfam" id="PF14510">
    <property type="entry name" value="ABC_trans_N"/>
    <property type="match status" value="1"/>
</dbReference>
<dbReference type="GO" id="GO:0140359">
    <property type="term" value="F:ABC-type transporter activity"/>
    <property type="evidence" value="ECO:0007669"/>
    <property type="project" value="InterPro"/>
</dbReference>
<name>A0A1R3RAF6_ASPC5</name>
<dbReference type="InterPro" id="IPR010929">
    <property type="entry name" value="PDR_CDR_ABC"/>
</dbReference>
<feature type="compositionally biased region" description="Polar residues" evidence="10">
    <location>
        <begin position="16"/>
        <end position="31"/>
    </location>
</feature>
<feature type="domain" description="ABC transporter" evidence="12">
    <location>
        <begin position="774"/>
        <end position="1017"/>
    </location>
</feature>
<evidence type="ECO:0000256" key="9">
    <source>
        <dbReference type="ARBA" id="ARBA00023136"/>
    </source>
</evidence>